<proteinExistence type="inferred from homology"/>
<dbReference type="InterPro" id="IPR036320">
    <property type="entry name" value="Glycosyl_Trfase_fam3_N_dom_sf"/>
</dbReference>
<keyword evidence="3 6" id="KW-0328">Glycosyltransferase</keyword>
<dbReference type="RefSeq" id="WP_256541814.1">
    <property type="nucleotide sequence ID" value="NZ_CP101808.1"/>
</dbReference>
<reference evidence="6" key="1">
    <citation type="submission" date="2022-07" db="EMBL/GenBank/DDBJ databases">
        <title>Complete genome of Mycoplasma equigenitalium type strain T37.</title>
        <authorList>
            <person name="Spergser J."/>
        </authorList>
    </citation>
    <scope>NUCLEOTIDE SEQUENCE</scope>
    <source>
        <strain evidence="6">T37</strain>
    </source>
</reference>
<dbReference type="Pfam" id="PF00591">
    <property type="entry name" value="Glycos_transf_3"/>
    <property type="match status" value="1"/>
</dbReference>
<feature type="domain" description="Pyrimidine nucleoside phosphorylase C-terminal" evidence="5">
    <location>
        <begin position="344"/>
        <end position="417"/>
    </location>
</feature>
<evidence type="ECO:0000256" key="3">
    <source>
        <dbReference type="ARBA" id="ARBA00022676"/>
    </source>
</evidence>
<evidence type="ECO:0000313" key="7">
    <source>
        <dbReference type="Proteomes" id="UP001059576"/>
    </source>
</evidence>
<dbReference type="SUPFAM" id="SSF47648">
    <property type="entry name" value="Nucleoside phosphorylase/phosphoribosyltransferase N-terminal domain"/>
    <property type="match status" value="1"/>
</dbReference>
<dbReference type="InterPro" id="IPR000053">
    <property type="entry name" value="Thymidine/pyrmidine_PPase"/>
</dbReference>
<evidence type="ECO:0000256" key="1">
    <source>
        <dbReference type="ARBA" id="ARBA00006915"/>
    </source>
</evidence>
<dbReference type="PIRSF" id="PIRSF000478">
    <property type="entry name" value="TP_PyNP"/>
    <property type="match status" value="1"/>
</dbReference>
<dbReference type="InterPro" id="IPR000312">
    <property type="entry name" value="Glycosyl_Trfase_fam3"/>
</dbReference>
<dbReference type="PANTHER" id="PTHR10515">
    <property type="entry name" value="THYMIDINE PHOSPHORYLASE"/>
    <property type="match status" value="1"/>
</dbReference>
<dbReference type="SUPFAM" id="SSF54680">
    <property type="entry name" value="Pyrimidine nucleoside phosphorylase C-terminal domain"/>
    <property type="match status" value="1"/>
</dbReference>
<dbReference type="InterPro" id="IPR018090">
    <property type="entry name" value="Pyrmidine_PPas_bac/euk"/>
</dbReference>
<dbReference type="InterPro" id="IPR017872">
    <property type="entry name" value="Pyrmidine_PPase_CS"/>
</dbReference>
<gene>
    <name evidence="6" type="ORF">NPA09_02575</name>
</gene>
<keyword evidence="4 6" id="KW-0808">Transferase</keyword>
<dbReference type="NCBIfam" id="TIGR02644">
    <property type="entry name" value="Y_phosphoryl"/>
    <property type="match status" value="1"/>
</dbReference>
<dbReference type="PANTHER" id="PTHR10515:SF0">
    <property type="entry name" value="THYMIDINE PHOSPHORYLASE"/>
    <property type="match status" value="1"/>
</dbReference>
<dbReference type="Pfam" id="PF07831">
    <property type="entry name" value="PYNP_C"/>
    <property type="match status" value="1"/>
</dbReference>
<dbReference type="SMART" id="SM00941">
    <property type="entry name" value="PYNP_C"/>
    <property type="match status" value="1"/>
</dbReference>
<dbReference type="InterPro" id="IPR013102">
    <property type="entry name" value="PYNP_C"/>
</dbReference>
<dbReference type="Gene3D" id="3.40.1030.10">
    <property type="entry name" value="Nucleoside phosphorylase/phosphoribosyltransferase catalytic domain"/>
    <property type="match status" value="1"/>
</dbReference>
<dbReference type="InterPro" id="IPR036566">
    <property type="entry name" value="PYNP-like_C_sf"/>
</dbReference>
<evidence type="ECO:0000256" key="2">
    <source>
        <dbReference type="ARBA" id="ARBA00011738"/>
    </source>
</evidence>
<dbReference type="NCBIfam" id="NF004490">
    <property type="entry name" value="PRK05820.1"/>
    <property type="match status" value="1"/>
</dbReference>
<comment type="subunit">
    <text evidence="2">Homodimer.</text>
</comment>
<dbReference type="SUPFAM" id="SSF52418">
    <property type="entry name" value="Nucleoside phosphorylase/phosphoribosyltransferase catalytic domain"/>
    <property type="match status" value="1"/>
</dbReference>
<evidence type="ECO:0000259" key="5">
    <source>
        <dbReference type="SMART" id="SM00941"/>
    </source>
</evidence>
<protein>
    <submittedName>
        <fullName evidence="6">Thymidine phosphorylase</fullName>
        <ecNumber evidence="6">2.4.2.4</ecNumber>
    </submittedName>
</protein>
<sequence>MRVTDIINKKIDKIELSKEEIDFLVNGYVEGSIPDYQMSAFLMAVVFNSMSAKELGFLTRAYINSGEVLNLSKIKGIKVDKHSTGGVGDKTTLAIAPLAAVLGAPVAKMSGRGLGHTGGTIDKLETIPGFRVELTQEEFINNVIKHGVAVVGQSNLLVPADKKTYALRDVTGTVNSIPLIAASIMSKKLATGADAILLDVKCGEGAFMKDLKSARELAKTMINIGKELNVDVRAEITNMSRPIGKEIGNKNEVLEAIRTLKGEGPKDFEELVYSSCATMLDQAGIEKDHDKAYKMIDEAIKSGKALDKFYEWIASQNGDVNALKDPVFWNPKHKLEIKAKTSGFMNITDSLVFGNVAMKLGAGRPTKEDEIDNEAGITIHKKTNDEIKVGDVIFSLYSSSPIDLNLSKELAKGYKIGKSKVDNKIILDKLK</sequence>
<dbReference type="Pfam" id="PF02885">
    <property type="entry name" value="Glycos_trans_3N"/>
    <property type="match status" value="1"/>
</dbReference>
<dbReference type="GO" id="GO:0009032">
    <property type="term" value="F:thymidine phosphorylase activity"/>
    <property type="evidence" value="ECO:0007669"/>
    <property type="project" value="UniProtKB-EC"/>
</dbReference>
<dbReference type="PROSITE" id="PS00647">
    <property type="entry name" value="THYMID_PHOSPHORYLASE"/>
    <property type="match status" value="1"/>
</dbReference>
<dbReference type="InterPro" id="IPR035902">
    <property type="entry name" value="Nuc_phospho_transferase"/>
</dbReference>
<dbReference type="Gene3D" id="3.90.1170.30">
    <property type="entry name" value="Pyrimidine nucleoside phosphorylase-like, C-terminal domain"/>
    <property type="match status" value="1"/>
</dbReference>
<evidence type="ECO:0000313" key="6">
    <source>
        <dbReference type="EMBL" id="UUD36761.1"/>
    </source>
</evidence>
<dbReference type="EC" id="2.4.2.4" evidence="6"/>
<dbReference type="Proteomes" id="UP001059576">
    <property type="component" value="Chromosome"/>
</dbReference>
<organism evidence="6 7">
    <name type="scientific">Mycoplasmopsis equigenitalium</name>
    <dbReference type="NCBI Taxonomy" id="114883"/>
    <lineage>
        <taxon>Bacteria</taxon>
        <taxon>Bacillati</taxon>
        <taxon>Mycoplasmatota</taxon>
        <taxon>Mycoplasmoidales</taxon>
        <taxon>Metamycoplasmataceae</taxon>
        <taxon>Mycoplasmopsis</taxon>
    </lineage>
</organism>
<dbReference type="InterPro" id="IPR017459">
    <property type="entry name" value="Glycosyl_Trfase_fam3_N_dom"/>
</dbReference>
<comment type="similarity">
    <text evidence="1">Belongs to the thymidine/pyrimidine-nucleoside phosphorylase family.</text>
</comment>
<evidence type="ECO:0000256" key="4">
    <source>
        <dbReference type="ARBA" id="ARBA00022679"/>
    </source>
</evidence>
<dbReference type="Gene3D" id="1.20.970.10">
    <property type="entry name" value="Transferase, Pyrimidine Nucleoside Phosphorylase, Chain C"/>
    <property type="match status" value="1"/>
</dbReference>
<accession>A0ABY5J2K9</accession>
<keyword evidence="7" id="KW-1185">Reference proteome</keyword>
<name>A0ABY5J2K9_9BACT</name>
<dbReference type="EMBL" id="CP101808">
    <property type="protein sequence ID" value="UUD36761.1"/>
    <property type="molecule type" value="Genomic_DNA"/>
</dbReference>